<keyword evidence="3" id="KW-0804">Transcription</keyword>
<evidence type="ECO:0000256" key="3">
    <source>
        <dbReference type="ARBA" id="ARBA00023163"/>
    </source>
</evidence>
<dbReference type="InterPro" id="IPR012318">
    <property type="entry name" value="HTH_CRP"/>
</dbReference>
<dbReference type="InterPro" id="IPR018490">
    <property type="entry name" value="cNMP-bd_dom_sf"/>
</dbReference>
<dbReference type="PRINTS" id="PR00034">
    <property type="entry name" value="HTHCRP"/>
</dbReference>
<dbReference type="Pfam" id="PF13545">
    <property type="entry name" value="HTH_Crp_2"/>
    <property type="match status" value="1"/>
</dbReference>
<dbReference type="SUPFAM" id="SSF51206">
    <property type="entry name" value="cAMP-binding domain-like"/>
    <property type="match status" value="1"/>
</dbReference>
<dbReference type="GO" id="GO:0003700">
    <property type="term" value="F:DNA-binding transcription factor activity"/>
    <property type="evidence" value="ECO:0007669"/>
    <property type="project" value="InterPro"/>
</dbReference>
<dbReference type="InterPro" id="IPR036388">
    <property type="entry name" value="WH-like_DNA-bd_sf"/>
</dbReference>
<evidence type="ECO:0000259" key="4">
    <source>
        <dbReference type="PROSITE" id="PS51063"/>
    </source>
</evidence>
<protein>
    <submittedName>
        <fullName evidence="5">CRP/FNR family transcriptional regulator</fullName>
    </submittedName>
</protein>
<accession>A0A7W7EZU4</accession>
<dbReference type="SMART" id="SM00419">
    <property type="entry name" value="HTH_CRP"/>
    <property type="match status" value="1"/>
</dbReference>
<evidence type="ECO:0000256" key="1">
    <source>
        <dbReference type="ARBA" id="ARBA00023015"/>
    </source>
</evidence>
<dbReference type="GO" id="GO:0003677">
    <property type="term" value="F:DNA binding"/>
    <property type="evidence" value="ECO:0007669"/>
    <property type="project" value="UniProtKB-KW"/>
</dbReference>
<dbReference type="AlphaFoldDB" id="A0A7W7EZU4"/>
<proteinExistence type="predicted"/>
<evidence type="ECO:0000313" key="5">
    <source>
        <dbReference type="EMBL" id="MBB4619621.1"/>
    </source>
</evidence>
<dbReference type="PROSITE" id="PS00042">
    <property type="entry name" value="HTH_CRP_1"/>
    <property type="match status" value="1"/>
</dbReference>
<feature type="domain" description="HTH crp-type" evidence="4">
    <location>
        <begin position="160"/>
        <end position="234"/>
    </location>
</feature>
<keyword evidence="1" id="KW-0805">Transcription regulation</keyword>
<dbReference type="Gene3D" id="1.10.10.10">
    <property type="entry name" value="Winged helix-like DNA-binding domain superfamily/Winged helix DNA-binding domain"/>
    <property type="match status" value="1"/>
</dbReference>
<name>A0A7W7EZU4_9SPHN</name>
<dbReference type="InterPro" id="IPR018335">
    <property type="entry name" value="Tscrpt_reg_HTH_Crp-type_CS"/>
</dbReference>
<dbReference type="PROSITE" id="PS51063">
    <property type="entry name" value="HTH_CRP_2"/>
    <property type="match status" value="1"/>
</dbReference>
<evidence type="ECO:0000256" key="2">
    <source>
        <dbReference type="ARBA" id="ARBA00023125"/>
    </source>
</evidence>
<dbReference type="SUPFAM" id="SSF46785">
    <property type="entry name" value="Winged helix' DNA-binding domain"/>
    <property type="match status" value="1"/>
</dbReference>
<reference evidence="5 6" key="1">
    <citation type="submission" date="2020-08" db="EMBL/GenBank/DDBJ databases">
        <title>Genomic Encyclopedia of Type Strains, Phase IV (KMG-IV): sequencing the most valuable type-strain genomes for metagenomic binning, comparative biology and taxonomic classification.</title>
        <authorList>
            <person name="Goeker M."/>
        </authorList>
    </citation>
    <scope>NUCLEOTIDE SEQUENCE [LARGE SCALE GENOMIC DNA]</scope>
    <source>
        <strain evidence="5 6">DSM 15867</strain>
    </source>
</reference>
<keyword evidence="6" id="KW-1185">Reference proteome</keyword>
<dbReference type="CDD" id="cd00038">
    <property type="entry name" value="CAP_ED"/>
    <property type="match status" value="1"/>
</dbReference>
<dbReference type="RefSeq" id="WP_184116872.1">
    <property type="nucleotide sequence ID" value="NZ_JACHNY010000012.1"/>
</dbReference>
<dbReference type="InterPro" id="IPR036390">
    <property type="entry name" value="WH_DNA-bd_sf"/>
</dbReference>
<gene>
    <name evidence="5" type="ORF">GGQ96_003780</name>
</gene>
<dbReference type="InterPro" id="IPR000595">
    <property type="entry name" value="cNMP-bd_dom"/>
</dbReference>
<keyword evidence="2" id="KW-0238">DNA-binding</keyword>
<dbReference type="Gene3D" id="2.60.120.10">
    <property type="entry name" value="Jelly Rolls"/>
    <property type="match status" value="1"/>
</dbReference>
<dbReference type="Proteomes" id="UP000574769">
    <property type="component" value="Unassembled WGS sequence"/>
</dbReference>
<dbReference type="InterPro" id="IPR014710">
    <property type="entry name" value="RmlC-like_jellyroll"/>
</dbReference>
<sequence length="252" mass="27010">MLSDECGEQRAVLAIDRGCCDLQSMRCGLCAGLAGEDLHAVRAVGRRYALRRGQAVAEVTGAGTYCANLTTGILQVLRPEVDGSRTIGLVFPGEIIGDLNGGRPSDDAIVAITDAEICIYQSVDLERVADRHPSVRRALLGSAFEALSQARRWMLVLSRPSARERVAAFLVEMAGRLRGVNADQNTLELGLSRGRIGDLLGLSLETTSRQMQALARAGLIAFPQRRQVRFVNRGGLEKVAGLAFRPPTGAAV</sequence>
<comment type="caution">
    <text evidence="5">The sequence shown here is derived from an EMBL/GenBank/DDBJ whole genome shotgun (WGS) entry which is preliminary data.</text>
</comment>
<organism evidence="5 6">
    <name type="scientific">Sphingomonas abaci</name>
    <dbReference type="NCBI Taxonomy" id="237611"/>
    <lineage>
        <taxon>Bacteria</taxon>
        <taxon>Pseudomonadati</taxon>
        <taxon>Pseudomonadota</taxon>
        <taxon>Alphaproteobacteria</taxon>
        <taxon>Sphingomonadales</taxon>
        <taxon>Sphingomonadaceae</taxon>
        <taxon>Sphingomonas</taxon>
    </lineage>
</organism>
<dbReference type="EMBL" id="JACHNY010000012">
    <property type="protein sequence ID" value="MBB4619621.1"/>
    <property type="molecule type" value="Genomic_DNA"/>
</dbReference>
<evidence type="ECO:0000313" key="6">
    <source>
        <dbReference type="Proteomes" id="UP000574769"/>
    </source>
</evidence>